<evidence type="ECO:0000256" key="3">
    <source>
        <dbReference type="ARBA" id="ARBA00022471"/>
    </source>
</evidence>
<proteinExistence type="inferred from homology"/>
<comment type="similarity">
    <text evidence="2 6">Belongs to the plant self-incompatibility (S1) protein family.</text>
</comment>
<evidence type="ECO:0000256" key="6">
    <source>
        <dbReference type="RuleBase" id="RU367044"/>
    </source>
</evidence>
<dbReference type="Pfam" id="PF05938">
    <property type="entry name" value="Self-incomp_S1"/>
    <property type="match status" value="1"/>
</dbReference>
<feature type="signal peptide" evidence="6">
    <location>
        <begin position="1"/>
        <end position="21"/>
    </location>
</feature>
<keyword evidence="4 6" id="KW-0964">Secreted</keyword>
<evidence type="ECO:0000256" key="1">
    <source>
        <dbReference type="ARBA" id="ARBA00004613"/>
    </source>
</evidence>
<organism evidence="7 8">
    <name type="scientific">Capsella rubella</name>
    <dbReference type="NCBI Taxonomy" id="81985"/>
    <lineage>
        <taxon>Eukaryota</taxon>
        <taxon>Viridiplantae</taxon>
        <taxon>Streptophyta</taxon>
        <taxon>Embryophyta</taxon>
        <taxon>Tracheophyta</taxon>
        <taxon>Spermatophyta</taxon>
        <taxon>Magnoliopsida</taxon>
        <taxon>eudicotyledons</taxon>
        <taxon>Gunneridae</taxon>
        <taxon>Pentapetalae</taxon>
        <taxon>rosids</taxon>
        <taxon>malvids</taxon>
        <taxon>Brassicales</taxon>
        <taxon>Brassicaceae</taxon>
        <taxon>Camelineae</taxon>
        <taxon>Capsella</taxon>
    </lineage>
</organism>
<evidence type="ECO:0000256" key="2">
    <source>
        <dbReference type="ARBA" id="ARBA00005581"/>
    </source>
</evidence>
<keyword evidence="3 6" id="KW-0713">Self-incompatibility</keyword>
<sequence>MKSLLVFLFVFSIYMLGYVSGRAEVRITNELKFQKRLWMKCYSKDNVIGPTIIPIGQYSKIRFLANLWGTSRYMCTLKQGPNYKHYQNFTAFKQLYWSDYGGTWYWGAREDGIYLKREGGEKPIDLYKAYDWIN</sequence>
<dbReference type="InterPro" id="IPR010264">
    <property type="entry name" value="Self-incomp_S1"/>
</dbReference>
<dbReference type="OrthoDB" id="1020645at2759"/>
<evidence type="ECO:0000256" key="5">
    <source>
        <dbReference type="ARBA" id="ARBA00022729"/>
    </source>
</evidence>
<feature type="chain" id="PRO_5025076936" description="S-protein homolog" evidence="6">
    <location>
        <begin position="22"/>
        <end position="134"/>
    </location>
</feature>
<dbReference type="GO" id="GO:0060320">
    <property type="term" value="P:rejection of self pollen"/>
    <property type="evidence" value="ECO:0007669"/>
    <property type="project" value="UniProtKB-KW"/>
</dbReference>
<protein>
    <recommendedName>
        <fullName evidence="6">S-protein homolog</fullName>
    </recommendedName>
</protein>
<dbReference type="AlphaFoldDB" id="R0H725"/>
<dbReference type="PANTHER" id="PTHR31232:SF54">
    <property type="entry name" value="S-PROTEIN HOMOLOG-RELATED"/>
    <property type="match status" value="1"/>
</dbReference>
<dbReference type="Proteomes" id="UP000029121">
    <property type="component" value="Unassembled WGS sequence"/>
</dbReference>
<name>R0H725_9BRAS</name>
<gene>
    <name evidence="7" type="ORF">CARUB_v10018387mg</name>
</gene>
<reference evidence="8" key="1">
    <citation type="journal article" date="2013" name="Nat. Genet.">
        <title>The Capsella rubella genome and the genomic consequences of rapid mating system evolution.</title>
        <authorList>
            <person name="Slotte T."/>
            <person name="Hazzouri K.M."/>
            <person name="Agren J.A."/>
            <person name="Koenig D."/>
            <person name="Maumus F."/>
            <person name="Guo Y.L."/>
            <person name="Steige K."/>
            <person name="Platts A.E."/>
            <person name="Escobar J.S."/>
            <person name="Newman L.K."/>
            <person name="Wang W."/>
            <person name="Mandakova T."/>
            <person name="Vello E."/>
            <person name="Smith L.M."/>
            <person name="Henz S.R."/>
            <person name="Steffen J."/>
            <person name="Takuno S."/>
            <person name="Brandvain Y."/>
            <person name="Coop G."/>
            <person name="Andolfatto P."/>
            <person name="Hu T.T."/>
            <person name="Blanchette M."/>
            <person name="Clark R.M."/>
            <person name="Quesneville H."/>
            <person name="Nordborg M."/>
            <person name="Gaut B.S."/>
            <person name="Lysak M.A."/>
            <person name="Jenkins J."/>
            <person name="Grimwood J."/>
            <person name="Chapman J."/>
            <person name="Prochnik S."/>
            <person name="Shu S."/>
            <person name="Rokhsar D."/>
            <person name="Schmutz J."/>
            <person name="Weigel D."/>
            <person name="Wright S.I."/>
        </authorList>
    </citation>
    <scope>NUCLEOTIDE SEQUENCE [LARGE SCALE GENOMIC DNA]</scope>
    <source>
        <strain evidence="8">cv. Monte Gargano</strain>
    </source>
</reference>
<keyword evidence="8" id="KW-1185">Reference proteome</keyword>
<accession>R0H725</accession>
<dbReference type="EMBL" id="KB870809">
    <property type="protein sequence ID" value="EOA25079.1"/>
    <property type="molecule type" value="Genomic_DNA"/>
</dbReference>
<evidence type="ECO:0000313" key="8">
    <source>
        <dbReference type="Proteomes" id="UP000029121"/>
    </source>
</evidence>
<dbReference type="PANTHER" id="PTHR31232">
    <property type="match status" value="1"/>
</dbReference>
<evidence type="ECO:0000256" key="4">
    <source>
        <dbReference type="ARBA" id="ARBA00022525"/>
    </source>
</evidence>
<comment type="subcellular location">
    <subcellularLocation>
        <location evidence="1 6">Secreted</location>
    </subcellularLocation>
</comment>
<keyword evidence="5 6" id="KW-0732">Signal</keyword>
<evidence type="ECO:0000313" key="7">
    <source>
        <dbReference type="EMBL" id="EOA25079.1"/>
    </source>
</evidence>
<dbReference type="GO" id="GO:0005576">
    <property type="term" value="C:extracellular region"/>
    <property type="evidence" value="ECO:0007669"/>
    <property type="project" value="UniProtKB-SubCell"/>
</dbReference>